<organism evidence="3 4">
    <name type="scientific">Pseudazoarcus pumilus</name>
    <dbReference type="NCBI Taxonomy" id="2067960"/>
    <lineage>
        <taxon>Bacteria</taxon>
        <taxon>Pseudomonadati</taxon>
        <taxon>Pseudomonadota</taxon>
        <taxon>Betaproteobacteria</taxon>
        <taxon>Rhodocyclales</taxon>
        <taxon>Zoogloeaceae</taxon>
        <taxon>Pseudazoarcus</taxon>
    </lineage>
</organism>
<dbReference type="InterPro" id="IPR025251">
    <property type="entry name" value="DUF4213"/>
</dbReference>
<dbReference type="Gene3D" id="3.40.50.11590">
    <property type="match status" value="1"/>
</dbReference>
<proteinExistence type="predicted"/>
<reference evidence="3 4" key="1">
    <citation type="submission" date="2018-01" db="EMBL/GenBank/DDBJ databases">
        <authorList>
            <person name="Fu G.-Y."/>
        </authorList>
    </citation>
    <scope>NUCLEOTIDE SEQUENCE [LARGE SCALE GENOMIC DNA]</scope>
    <source>
        <strain evidence="3 4">SY39</strain>
    </source>
</reference>
<name>A0A2I6S680_9RHOO</name>
<dbReference type="EMBL" id="CP025682">
    <property type="protein sequence ID" value="AUN94766.1"/>
    <property type="molecule type" value="Genomic_DNA"/>
</dbReference>
<dbReference type="OrthoDB" id="6398618at2"/>
<protein>
    <recommendedName>
        <fullName evidence="5">Heavy-metal chelation domain-containing protein</fullName>
    </recommendedName>
</protein>
<feature type="domain" description="DUF4213" evidence="2">
    <location>
        <begin position="40"/>
        <end position="103"/>
    </location>
</feature>
<dbReference type="Gene3D" id="3.30.390.100">
    <property type="match status" value="1"/>
</dbReference>
<dbReference type="Proteomes" id="UP000242205">
    <property type="component" value="Chromosome"/>
</dbReference>
<dbReference type="InterPro" id="IPR007161">
    <property type="entry name" value="DUF364"/>
</dbReference>
<evidence type="ECO:0000259" key="1">
    <source>
        <dbReference type="Pfam" id="PF04016"/>
    </source>
</evidence>
<accession>A0A2I6S680</accession>
<dbReference type="SUPFAM" id="SSF159713">
    <property type="entry name" value="Dhaf3308-like"/>
    <property type="match status" value="1"/>
</dbReference>
<evidence type="ECO:0000313" key="3">
    <source>
        <dbReference type="EMBL" id="AUN94766.1"/>
    </source>
</evidence>
<evidence type="ECO:0008006" key="5">
    <source>
        <dbReference type="Google" id="ProtNLM"/>
    </source>
</evidence>
<evidence type="ECO:0000259" key="2">
    <source>
        <dbReference type="Pfam" id="PF13938"/>
    </source>
</evidence>
<dbReference type="AlphaFoldDB" id="A0A2I6S680"/>
<keyword evidence="4" id="KW-1185">Reference proteome</keyword>
<dbReference type="Pfam" id="PF13938">
    <property type="entry name" value="DUF4213"/>
    <property type="match status" value="1"/>
</dbReference>
<dbReference type="Pfam" id="PF04016">
    <property type="entry name" value="DUF364"/>
    <property type="match status" value="1"/>
</dbReference>
<evidence type="ECO:0000313" key="4">
    <source>
        <dbReference type="Proteomes" id="UP000242205"/>
    </source>
</evidence>
<sequence>MSIALDLLASARRIASAAAPPRVRALHRPRQDAEGKRSAFCAIELDGGWLGLAYVSLDDTRSRIDAIAADSIIGRDVLDVVAGCASEDALARTLGIAALNALSVWFFDRTGFVPPDAQGVLPGIAPAAGEQVGMVGLFEPLVDPVLACGARLTVVELDASLAGERHGWRITLDAEALGECDAVICTSTTLLNDTLEGVLARCARAREFALIGPGAGCVPDALFARGVTRIAGSRVIDAPALIDALSSGLSWGRYARKFDLARAEYPGLDALLARL</sequence>
<dbReference type="KEGG" id="atw:C0099_07360"/>
<dbReference type="RefSeq" id="WP_102246833.1">
    <property type="nucleotide sequence ID" value="NZ_CP025682.1"/>
</dbReference>
<gene>
    <name evidence="3" type="ORF">C0099_07360</name>
</gene>
<feature type="domain" description="Putative heavy-metal chelation" evidence="1">
    <location>
        <begin position="128"/>
        <end position="259"/>
    </location>
</feature>